<accession>S5ADA4</accession>
<dbReference type="Gene3D" id="3.90.550.10">
    <property type="entry name" value="Spore Coat Polysaccharide Biosynthesis Protein SpsA, Chain A"/>
    <property type="match status" value="1"/>
</dbReference>
<gene>
    <name evidence="2" type="ORF">I633_08415</name>
</gene>
<dbReference type="AlphaFoldDB" id="S5ADA4"/>
<organism evidence="2 3">
    <name type="scientific">Alteromonas mediterranea 615</name>
    <dbReference type="NCBI Taxonomy" id="1300253"/>
    <lineage>
        <taxon>Bacteria</taxon>
        <taxon>Pseudomonadati</taxon>
        <taxon>Pseudomonadota</taxon>
        <taxon>Gammaproteobacteria</taxon>
        <taxon>Alteromonadales</taxon>
        <taxon>Alteromonadaceae</taxon>
        <taxon>Alteromonas/Salinimonas group</taxon>
        <taxon>Alteromonas</taxon>
    </lineage>
</organism>
<sequence>MLLERAIESVLNQTHLSIHLIVADDGSTDGSQEYLTEMHEQDILTAILNTTGKSKGACYFYFD</sequence>
<dbReference type="EMBL" id="CP004846">
    <property type="protein sequence ID" value="AGP77745.1"/>
    <property type="molecule type" value="Genomic_DNA"/>
</dbReference>
<reference evidence="2 3" key="1">
    <citation type="journal article" date="2013" name="Genome Biol. Evol.">
        <title>Genomic Diversity of "Deep Ecotype" Alteromonas macleodii Isolates: Evidence for Pan-Mediterranean Clonal Frames.</title>
        <authorList>
            <person name="Lopez-Perez M."/>
            <person name="Gonzaga A."/>
            <person name="Rodriguez-Valera F."/>
        </authorList>
    </citation>
    <scope>NUCLEOTIDE SEQUENCE [LARGE SCALE GENOMIC DNA]</scope>
    <source>
        <strain evidence="3">'English Channel 615'</strain>
    </source>
</reference>
<dbReference type="Proteomes" id="UP000014909">
    <property type="component" value="Chromosome"/>
</dbReference>
<name>S5ADA4_9ALTE</name>
<proteinExistence type="predicted"/>
<evidence type="ECO:0000313" key="2">
    <source>
        <dbReference type="EMBL" id="AGP77745.1"/>
    </source>
</evidence>
<evidence type="ECO:0000259" key="1">
    <source>
        <dbReference type="Pfam" id="PF00535"/>
    </source>
</evidence>
<dbReference type="SUPFAM" id="SSF53448">
    <property type="entry name" value="Nucleotide-diphospho-sugar transferases"/>
    <property type="match status" value="1"/>
</dbReference>
<feature type="domain" description="Glycosyltransferase 2-like" evidence="1">
    <location>
        <begin position="3"/>
        <end position="51"/>
    </location>
</feature>
<dbReference type="KEGG" id="amh:I633_08415"/>
<dbReference type="BioCyc" id="AMAC1300253:G12YX-1351-MONOMER"/>
<protein>
    <submittedName>
        <fullName evidence="2">Glycosyl transferase</fullName>
    </submittedName>
</protein>
<dbReference type="Pfam" id="PF00535">
    <property type="entry name" value="Glycos_transf_2"/>
    <property type="match status" value="1"/>
</dbReference>
<dbReference type="GO" id="GO:0016740">
    <property type="term" value="F:transferase activity"/>
    <property type="evidence" value="ECO:0007669"/>
    <property type="project" value="UniProtKB-KW"/>
</dbReference>
<dbReference type="InterPro" id="IPR029044">
    <property type="entry name" value="Nucleotide-diphossugar_trans"/>
</dbReference>
<dbReference type="HOGENOM" id="CLU_2875752_0_0_6"/>
<keyword evidence="2" id="KW-0808">Transferase</keyword>
<dbReference type="InterPro" id="IPR001173">
    <property type="entry name" value="Glyco_trans_2-like"/>
</dbReference>
<evidence type="ECO:0000313" key="3">
    <source>
        <dbReference type="Proteomes" id="UP000014909"/>
    </source>
</evidence>